<sequence>MGLARPKQYLPLRGRTLIEWSLAPFLDCGWIDGVVVALAKSDNEFARLPVARHPKIVIAQGGGARADSVMAGLEAVAEKTRTLAAAVQVLVHDAARPCLDWADLDRLRDEADDQHGGLLALPMSDTLKKAKQNKVKETVDRAFYWRAQTPQLFRLDLLTSALRECSERSLQVTDEASAMECAGYEPRLVRGRESNLKVTYPEDLVLADFWLQRQELQP</sequence>
<dbReference type="EC" id="2.7.7.60" evidence="7"/>
<organism evidence="8 9">
    <name type="scientific">Hydrocarboniphaga effusa AP103</name>
    <dbReference type="NCBI Taxonomy" id="1172194"/>
    <lineage>
        <taxon>Bacteria</taxon>
        <taxon>Pseudomonadati</taxon>
        <taxon>Pseudomonadota</taxon>
        <taxon>Gammaproteobacteria</taxon>
        <taxon>Nevskiales</taxon>
        <taxon>Nevskiaceae</taxon>
        <taxon>Hydrocarboniphaga</taxon>
    </lineage>
</organism>
<dbReference type="CDD" id="cd02516">
    <property type="entry name" value="CDP-ME_synthetase"/>
    <property type="match status" value="1"/>
</dbReference>
<evidence type="ECO:0000256" key="7">
    <source>
        <dbReference type="HAMAP-Rule" id="MF_00108"/>
    </source>
</evidence>
<dbReference type="SUPFAM" id="SSF53448">
    <property type="entry name" value="Nucleotide-diphospho-sugar transferases"/>
    <property type="match status" value="1"/>
</dbReference>
<feature type="site" description="Positions MEP for the nucleophilic attack" evidence="7">
    <location>
        <position position="141"/>
    </location>
</feature>
<dbReference type="GO" id="GO:0050518">
    <property type="term" value="F:2-C-methyl-D-erythritol 4-phosphate cytidylyltransferase activity"/>
    <property type="evidence" value="ECO:0007669"/>
    <property type="project" value="UniProtKB-UniRule"/>
</dbReference>
<dbReference type="UniPathway" id="UPA00056">
    <property type="reaction ID" value="UER00093"/>
</dbReference>
<dbReference type="EMBL" id="AKGD01000004">
    <property type="protein sequence ID" value="EIT68170.1"/>
    <property type="molecule type" value="Genomic_DNA"/>
</dbReference>
<dbReference type="PROSITE" id="PS01295">
    <property type="entry name" value="ISPD"/>
    <property type="match status" value="1"/>
</dbReference>
<dbReference type="FunFam" id="3.90.550.10:FF:000003">
    <property type="entry name" value="2-C-methyl-D-erythritol 4-phosphate cytidylyltransferase"/>
    <property type="match status" value="1"/>
</dbReference>
<evidence type="ECO:0000313" key="9">
    <source>
        <dbReference type="Proteomes" id="UP000003704"/>
    </source>
</evidence>
<protein>
    <recommendedName>
        <fullName evidence="7">2-C-methyl-D-erythritol 4-phosphate cytidylyltransferase</fullName>
        <ecNumber evidence="7">2.7.7.60</ecNumber>
    </recommendedName>
    <alternativeName>
        <fullName evidence="7">4-diphosphocytidyl-2C-methyl-D-erythritol synthase</fullName>
    </alternativeName>
    <alternativeName>
        <fullName evidence="7">MEP cytidylyltransferase</fullName>
        <shortName evidence="7">MCT</shortName>
    </alternativeName>
</protein>
<evidence type="ECO:0000256" key="5">
    <source>
        <dbReference type="ARBA" id="ARBA00022695"/>
    </source>
</evidence>
<evidence type="ECO:0000256" key="1">
    <source>
        <dbReference type="ARBA" id="ARBA00001282"/>
    </source>
</evidence>
<feature type="site" description="Positions MEP for the nucleophilic attack" evidence="7">
    <location>
        <position position="197"/>
    </location>
</feature>
<dbReference type="Proteomes" id="UP000003704">
    <property type="component" value="Unassembled WGS sequence"/>
</dbReference>
<gene>
    <name evidence="7" type="primary">ispD</name>
    <name evidence="8" type="ORF">WQQ_46050</name>
</gene>
<keyword evidence="5 7" id="KW-0548">Nucleotidyltransferase</keyword>
<keyword evidence="6 7" id="KW-0414">Isoprene biosynthesis</keyword>
<keyword evidence="9" id="KW-1185">Reference proteome</keyword>
<comment type="catalytic activity">
    <reaction evidence="1 7">
        <text>2-C-methyl-D-erythritol 4-phosphate + CTP + H(+) = 4-CDP-2-C-methyl-D-erythritol + diphosphate</text>
        <dbReference type="Rhea" id="RHEA:13429"/>
        <dbReference type="ChEBI" id="CHEBI:15378"/>
        <dbReference type="ChEBI" id="CHEBI:33019"/>
        <dbReference type="ChEBI" id="CHEBI:37563"/>
        <dbReference type="ChEBI" id="CHEBI:57823"/>
        <dbReference type="ChEBI" id="CHEBI:58262"/>
        <dbReference type="EC" id="2.7.7.60"/>
    </reaction>
</comment>
<dbReference type="NCBIfam" id="TIGR00453">
    <property type="entry name" value="ispD"/>
    <property type="match status" value="1"/>
</dbReference>
<name>I8T2M4_9GAMM</name>
<dbReference type="InterPro" id="IPR018294">
    <property type="entry name" value="ISPD_synthase_CS"/>
</dbReference>
<dbReference type="HAMAP" id="MF_00108">
    <property type="entry name" value="IspD"/>
    <property type="match status" value="1"/>
</dbReference>
<comment type="function">
    <text evidence="7">Catalyzes the formation of 4-diphosphocytidyl-2-C-methyl-D-erythritol from CTP and 2-C-methyl-D-erythritol 4-phosphate (MEP).</text>
</comment>
<dbReference type="PANTHER" id="PTHR32125">
    <property type="entry name" value="2-C-METHYL-D-ERYTHRITOL 4-PHOSPHATE CYTIDYLYLTRANSFERASE, CHLOROPLASTIC"/>
    <property type="match status" value="1"/>
</dbReference>
<accession>I8T2M4</accession>
<comment type="similarity">
    <text evidence="3 7">Belongs to the IspD/TarI cytidylyltransferase family. IspD subfamily.</text>
</comment>
<feature type="site" description="Transition state stabilizer" evidence="7">
    <location>
        <position position="7"/>
    </location>
</feature>
<dbReference type="InterPro" id="IPR050088">
    <property type="entry name" value="IspD/TarI_cytidylyltransf_bact"/>
</dbReference>
<dbReference type="GO" id="GO:0019288">
    <property type="term" value="P:isopentenyl diphosphate biosynthetic process, methylerythritol 4-phosphate pathway"/>
    <property type="evidence" value="ECO:0007669"/>
    <property type="project" value="UniProtKB-UniRule"/>
</dbReference>
<dbReference type="AlphaFoldDB" id="I8T2M4"/>
<dbReference type="InterPro" id="IPR001228">
    <property type="entry name" value="IspD"/>
</dbReference>
<comment type="caution">
    <text evidence="8">The sequence shown here is derived from an EMBL/GenBank/DDBJ whole genome shotgun (WGS) entry which is preliminary data.</text>
</comment>
<dbReference type="PANTHER" id="PTHR32125:SF4">
    <property type="entry name" value="2-C-METHYL-D-ERYTHRITOL 4-PHOSPHATE CYTIDYLYLTRANSFERASE, CHLOROPLASTIC"/>
    <property type="match status" value="1"/>
</dbReference>
<dbReference type="Gene3D" id="3.90.550.10">
    <property type="entry name" value="Spore Coat Polysaccharide Biosynthesis Protein SpsA, Chain A"/>
    <property type="match status" value="1"/>
</dbReference>
<comment type="caution">
    <text evidence="7">Lacks conserved residue(s) required for the propagation of feature annotation.</text>
</comment>
<dbReference type="InterPro" id="IPR029044">
    <property type="entry name" value="Nucleotide-diphossugar_trans"/>
</dbReference>
<dbReference type="Pfam" id="PF01128">
    <property type="entry name" value="IspD"/>
    <property type="match status" value="1"/>
</dbReference>
<dbReference type="PATRIC" id="fig|1172194.4.peg.4466"/>
<comment type="pathway">
    <text evidence="2 7">Isoprenoid biosynthesis; isopentenyl diphosphate biosynthesis via DXP pathway; isopentenyl diphosphate from 1-deoxy-D-xylulose 5-phosphate: step 2/6.</text>
</comment>
<evidence type="ECO:0000256" key="4">
    <source>
        <dbReference type="ARBA" id="ARBA00022679"/>
    </source>
</evidence>
<dbReference type="InterPro" id="IPR034683">
    <property type="entry name" value="IspD/TarI"/>
</dbReference>
<dbReference type="STRING" id="1172194.WQQ_46050"/>
<evidence type="ECO:0000313" key="8">
    <source>
        <dbReference type="EMBL" id="EIT68170.1"/>
    </source>
</evidence>
<evidence type="ECO:0000256" key="3">
    <source>
        <dbReference type="ARBA" id="ARBA00009789"/>
    </source>
</evidence>
<evidence type="ECO:0000256" key="2">
    <source>
        <dbReference type="ARBA" id="ARBA00004787"/>
    </source>
</evidence>
<reference evidence="8 9" key="1">
    <citation type="journal article" date="2012" name="J. Bacteriol.">
        <title>Genome Sequence of n-Alkane-Degrading Hydrocarboniphaga effusa Strain AP103T (ATCC BAA-332T).</title>
        <authorList>
            <person name="Chang H.K."/>
            <person name="Zylstra G.J."/>
            <person name="Chae J.C."/>
        </authorList>
    </citation>
    <scope>NUCLEOTIDE SEQUENCE [LARGE SCALE GENOMIC DNA]</scope>
    <source>
        <strain evidence="8 9">AP103</strain>
    </source>
</reference>
<keyword evidence="4 7" id="KW-0808">Transferase</keyword>
<proteinExistence type="inferred from homology"/>
<evidence type="ECO:0000256" key="6">
    <source>
        <dbReference type="ARBA" id="ARBA00023229"/>
    </source>
</evidence>